<dbReference type="Pfam" id="PF03514">
    <property type="entry name" value="GRAS"/>
    <property type="match status" value="1"/>
</dbReference>
<name>A0A9Q0P2C4_SALPP</name>
<dbReference type="PANTHER" id="PTHR37172:SF3">
    <property type="entry name" value="TRANSMEMBRANE PROTEIN"/>
    <property type="match status" value="1"/>
</dbReference>
<evidence type="ECO:0000256" key="3">
    <source>
        <dbReference type="ARBA" id="ARBA00023163"/>
    </source>
</evidence>
<evidence type="ECO:0000256" key="1">
    <source>
        <dbReference type="ARBA" id="ARBA00004123"/>
    </source>
</evidence>
<evidence type="ECO:0000313" key="7">
    <source>
        <dbReference type="EMBL" id="KAJ6680069.1"/>
    </source>
</evidence>
<dbReference type="PANTHER" id="PTHR37172">
    <property type="entry name" value="TRANSMEMBRANE PROTEIN"/>
    <property type="match status" value="1"/>
</dbReference>
<evidence type="ECO:0000313" key="8">
    <source>
        <dbReference type="Proteomes" id="UP001151532"/>
    </source>
</evidence>
<dbReference type="EMBL" id="JAPFFK010000020">
    <property type="protein sequence ID" value="KAJ6680069.1"/>
    <property type="molecule type" value="Genomic_DNA"/>
</dbReference>
<keyword evidence="6" id="KW-0472">Membrane</keyword>
<dbReference type="AlphaFoldDB" id="A0A9Q0P2C4"/>
<reference evidence="7" key="1">
    <citation type="submission" date="2022-11" db="EMBL/GenBank/DDBJ databases">
        <authorList>
            <person name="Hyden B.L."/>
            <person name="Feng K."/>
            <person name="Yates T."/>
            <person name="Jawdy S."/>
            <person name="Smart L.B."/>
            <person name="Muchero W."/>
        </authorList>
    </citation>
    <scope>NUCLEOTIDE SEQUENCE</scope>
    <source>
        <tissue evidence="7">Shoot tip</tissue>
    </source>
</reference>
<feature type="transmembrane region" description="Helical" evidence="6">
    <location>
        <begin position="20"/>
        <end position="43"/>
    </location>
</feature>
<gene>
    <name evidence="7" type="ORF">OIU79_019723</name>
</gene>
<keyword evidence="3" id="KW-0804">Transcription</keyword>
<comment type="subcellular location">
    <subcellularLocation>
        <location evidence="1">Nucleus</location>
    </subcellularLocation>
</comment>
<keyword evidence="4" id="KW-0539">Nucleus</keyword>
<accession>A0A9Q0P2C4</accession>
<feature type="transmembrane region" description="Helical" evidence="6">
    <location>
        <begin position="237"/>
        <end position="263"/>
    </location>
</feature>
<proteinExistence type="inferred from homology"/>
<protein>
    <submittedName>
        <fullName evidence="7">TRANSMEMBRANE PROTEIN</fullName>
    </submittedName>
</protein>
<keyword evidence="2" id="KW-0805">Transcription regulation</keyword>
<reference evidence="7" key="2">
    <citation type="journal article" date="2023" name="Int. J. Mol. Sci.">
        <title>De Novo Assembly and Annotation of 11 Diverse Shrub Willow (Salix) Genomes Reveals Novel Gene Organization in Sex-Linked Regions.</title>
        <authorList>
            <person name="Hyden B."/>
            <person name="Feng K."/>
            <person name="Yates T.B."/>
            <person name="Jawdy S."/>
            <person name="Cereghino C."/>
            <person name="Smart L.B."/>
            <person name="Muchero W."/>
        </authorList>
    </citation>
    <scope>NUCLEOTIDE SEQUENCE</scope>
    <source>
        <tissue evidence="7">Shoot tip</tissue>
    </source>
</reference>
<sequence>MAWLKKAVKLLGCAILREPFHVLTITLLSLLLPLSFLLLARLSSYSYLLTITSDPVQQPPSSFITSLFLAVNPAILYFVVSIVSVSTLIHGLTGRITPLSRESTGAIYRPGMYTAWILLCTLQVCVGLGIEGSIAAGMFDGSGFDIQRSLLSRVMFFLGLHETLIQWSRTVVKPVVDDAIFGAARDEKWEQRVILALSHGTLWWWRLRNEVESLVFSAEAKILLSMDLGAADLVGWWLYYLTVTIGTVRLVKGLIWVGVILLCKRVRRRNSTETRELDGSDKAVFRISPSITLVIVSQHQRNQSRKSESLRTLSNMFAEALRLRNDKATGRFPPAEMKGKPKCLTPHGLTRKIHLIDLEIRSGVQWTALMQALADRQRRLDRLKITAVGLRGTQKIEETGRRLETCAKSMNLPFTFKPVEELFETAADETVVVVAYMILRTMLSRPACLQNLMGVIKNINPSLMIVGEVEANHIFTNICEPFHRSIVLLWCIFRSY</sequence>
<comment type="similarity">
    <text evidence="5">Belongs to the GRAS family.</text>
</comment>
<dbReference type="GO" id="GO:0005634">
    <property type="term" value="C:nucleus"/>
    <property type="evidence" value="ECO:0007669"/>
    <property type="project" value="UniProtKB-SubCell"/>
</dbReference>
<dbReference type="OrthoDB" id="1913803at2759"/>
<dbReference type="PROSITE" id="PS50985">
    <property type="entry name" value="GRAS"/>
    <property type="match status" value="1"/>
</dbReference>
<evidence type="ECO:0000256" key="2">
    <source>
        <dbReference type="ARBA" id="ARBA00023015"/>
    </source>
</evidence>
<comment type="caution">
    <text evidence="7">The sequence shown here is derived from an EMBL/GenBank/DDBJ whole genome shotgun (WGS) entry which is preliminary data.</text>
</comment>
<feature type="transmembrane region" description="Helical" evidence="6">
    <location>
        <begin position="63"/>
        <end position="92"/>
    </location>
</feature>
<evidence type="ECO:0000256" key="5">
    <source>
        <dbReference type="PROSITE-ProRule" id="PRU01191"/>
    </source>
</evidence>
<keyword evidence="6" id="KW-1133">Transmembrane helix</keyword>
<keyword evidence="6 7" id="KW-0812">Transmembrane</keyword>
<dbReference type="InterPro" id="IPR005202">
    <property type="entry name" value="TF_GRAS"/>
</dbReference>
<feature type="transmembrane region" description="Helical" evidence="6">
    <location>
        <begin position="113"/>
        <end position="139"/>
    </location>
</feature>
<dbReference type="Proteomes" id="UP001151532">
    <property type="component" value="Chromosome 14"/>
</dbReference>
<evidence type="ECO:0000256" key="6">
    <source>
        <dbReference type="SAM" id="Phobius"/>
    </source>
</evidence>
<keyword evidence="8" id="KW-1185">Reference proteome</keyword>
<organism evidence="7 8">
    <name type="scientific">Salix purpurea</name>
    <name type="common">Purple osier willow</name>
    <dbReference type="NCBI Taxonomy" id="77065"/>
    <lineage>
        <taxon>Eukaryota</taxon>
        <taxon>Viridiplantae</taxon>
        <taxon>Streptophyta</taxon>
        <taxon>Embryophyta</taxon>
        <taxon>Tracheophyta</taxon>
        <taxon>Spermatophyta</taxon>
        <taxon>Magnoliopsida</taxon>
        <taxon>eudicotyledons</taxon>
        <taxon>Gunneridae</taxon>
        <taxon>Pentapetalae</taxon>
        <taxon>rosids</taxon>
        <taxon>fabids</taxon>
        <taxon>Malpighiales</taxon>
        <taxon>Salicaceae</taxon>
        <taxon>Saliceae</taxon>
        <taxon>Salix</taxon>
    </lineage>
</organism>
<comment type="caution">
    <text evidence="5">Lacks conserved residue(s) required for the propagation of feature annotation.</text>
</comment>
<evidence type="ECO:0000256" key="4">
    <source>
        <dbReference type="ARBA" id="ARBA00023242"/>
    </source>
</evidence>